<reference evidence="1" key="2">
    <citation type="journal article" date="2023" name="Curr. Microbiol.">
        <title>Granulicatella seriolae sp. nov., a Novel Facultative Anaerobe Isolated from Yellowtail Marine Fish.</title>
        <authorList>
            <person name="Lee M."/>
            <person name="Choi Y.J."/>
            <person name="Farooq A."/>
            <person name="Jeong J.B."/>
            <person name="Jung M.Y."/>
        </authorList>
    </citation>
    <scope>NUCLEOTIDE SEQUENCE</scope>
    <source>
        <strain evidence="1">S8</strain>
    </source>
</reference>
<dbReference type="Gene3D" id="3.40.50.150">
    <property type="entry name" value="Vaccinia Virus protein VP39"/>
    <property type="match status" value="1"/>
</dbReference>
<keyword evidence="1" id="KW-0808">Transferase</keyword>
<dbReference type="PANTHER" id="PTHR35276:SF1">
    <property type="entry name" value="TRNA (MNM(5)S(2)U34)-METHYLTRANSFERASE, CHLOROPLASTIC"/>
    <property type="match status" value="1"/>
</dbReference>
<dbReference type="CDD" id="cd02440">
    <property type="entry name" value="AdoMet_MTases"/>
    <property type="match status" value="1"/>
</dbReference>
<dbReference type="InterPro" id="IPR010719">
    <property type="entry name" value="MnmM_MeTrfase"/>
</dbReference>
<protein>
    <submittedName>
        <fullName evidence="1">Methyltransferase domain-containing protein</fullName>
    </submittedName>
</protein>
<name>A0ABT1WLZ7_9LACT</name>
<organism evidence="1 2">
    <name type="scientific">Granulicatella seriolae</name>
    <dbReference type="NCBI Taxonomy" id="2967226"/>
    <lineage>
        <taxon>Bacteria</taxon>
        <taxon>Bacillati</taxon>
        <taxon>Bacillota</taxon>
        <taxon>Bacilli</taxon>
        <taxon>Lactobacillales</taxon>
        <taxon>Carnobacteriaceae</taxon>
        <taxon>Granulicatella</taxon>
    </lineage>
</organism>
<dbReference type="InterPro" id="IPR029063">
    <property type="entry name" value="SAM-dependent_MTases_sf"/>
</dbReference>
<accession>A0ABT1WLZ7</accession>
<keyword evidence="1" id="KW-0489">Methyltransferase</keyword>
<proteinExistence type="predicted"/>
<evidence type="ECO:0000313" key="2">
    <source>
        <dbReference type="Proteomes" id="UP001059480"/>
    </source>
</evidence>
<dbReference type="PANTHER" id="PTHR35276">
    <property type="entry name" value="S-ADENOSYL-L-METHIONINE-DEPENDENT METHYLTRANSFERASES SUPERFAMILY PROTEIN"/>
    <property type="match status" value="1"/>
</dbReference>
<dbReference type="EMBL" id="JANHNZ010000001">
    <property type="protein sequence ID" value="MCQ9209357.1"/>
    <property type="molecule type" value="Genomic_DNA"/>
</dbReference>
<reference evidence="1" key="3">
    <citation type="journal article" date="2023" name="Microbiol. Resour. Announc.">
        <title>Draft Genome Sequence of Granulicatella sp. Strain S8, Isolated from a Marine Fish, Seriola quinqueradiata.</title>
        <authorList>
            <person name="Lee M."/>
            <person name="Farooq A."/>
            <person name="Jeong J.B."/>
            <person name="Jung M.Y."/>
        </authorList>
    </citation>
    <scope>NUCLEOTIDE SEQUENCE</scope>
    <source>
        <strain evidence="1">S8</strain>
    </source>
</reference>
<dbReference type="RefSeq" id="WP_256944459.1">
    <property type="nucleotide sequence ID" value="NZ_JANHNZ010000001.1"/>
</dbReference>
<keyword evidence="2" id="KW-1185">Reference proteome</keyword>
<comment type="caution">
    <text evidence="1">The sequence shown here is derived from an EMBL/GenBank/DDBJ whole genome shotgun (WGS) entry which is preliminary data.</text>
</comment>
<dbReference type="GO" id="GO:0008168">
    <property type="term" value="F:methyltransferase activity"/>
    <property type="evidence" value="ECO:0007669"/>
    <property type="project" value="UniProtKB-KW"/>
</dbReference>
<dbReference type="Pfam" id="PF06962">
    <property type="entry name" value="rRNA_methylase"/>
    <property type="match status" value="1"/>
</dbReference>
<evidence type="ECO:0000313" key="1">
    <source>
        <dbReference type="EMBL" id="MCQ9209357.1"/>
    </source>
</evidence>
<reference evidence="1" key="1">
    <citation type="submission" date="2022-07" db="EMBL/GenBank/DDBJ databases">
        <authorList>
            <person name="Jung M.-Y."/>
            <person name="Lee M."/>
        </authorList>
    </citation>
    <scope>NUCLEOTIDE SEQUENCE</scope>
    <source>
        <strain evidence="1">S8</strain>
    </source>
</reference>
<sequence length="191" mass="20999">MLLSAQKQSHELLKEIVAHGDLVIDATAGKGHDTLLLAQLVGQDGLVYAFDIQAEAITASQKLLETHQLSSRVRLIEDSHSHLKNYLKADATVSAAIFNLGYLPGSDKTIITQASSTIVAIQDIQDLLKEKGRIVIVAYHGHAGGPEEHLALLTYLQSLEQSKWTVLQYQFINQKNNPPICYCIEKKASTK</sequence>
<dbReference type="Proteomes" id="UP001059480">
    <property type="component" value="Unassembled WGS sequence"/>
</dbReference>
<dbReference type="GO" id="GO:0032259">
    <property type="term" value="P:methylation"/>
    <property type="evidence" value="ECO:0007669"/>
    <property type="project" value="UniProtKB-KW"/>
</dbReference>
<dbReference type="SUPFAM" id="SSF53335">
    <property type="entry name" value="S-adenosyl-L-methionine-dependent methyltransferases"/>
    <property type="match status" value="1"/>
</dbReference>
<gene>
    <name evidence="1" type="ORF">NPA36_02090</name>
</gene>